<dbReference type="Pfam" id="PF10410">
    <property type="entry name" value="DnaB_bind"/>
    <property type="match status" value="1"/>
</dbReference>
<protein>
    <recommendedName>
        <fullName evidence="13">Toprim domain-containing protein</fullName>
    </recommendedName>
</protein>
<name>A0A381WPL3_9ZZZZ</name>
<dbReference type="GO" id="GO:0005737">
    <property type="term" value="C:cytoplasm"/>
    <property type="evidence" value="ECO:0007669"/>
    <property type="project" value="TreeGrafter"/>
</dbReference>
<dbReference type="FunFam" id="3.40.1360.10:FF:000002">
    <property type="entry name" value="DNA primase"/>
    <property type="match status" value="1"/>
</dbReference>
<keyword evidence="7" id="KW-0479">Metal-binding</keyword>
<dbReference type="PROSITE" id="PS50880">
    <property type="entry name" value="TOPRIM"/>
    <property type="match status" value="1"/>
</dbReference>
<dbReference type="GO" id="GO:0003899">
    <property type="term" value="F:DNA-directed RNA polymerase activity"/>
    <property type="evidence" value="ECO:0007669"/>
    <property type="project" value="InterPro"/>
</dbReference>
<keyword evidence="10" id="KW-0460">Magnesium</keyword>
<dbReference type="Pfam" id="PF01807">
    <property type="entry name" value="Zn_ribbon_DnaG"/>
    <property type="match status" value="1"/>
</dbReference>
<dbReference type="FunFam" id="3.90.580.10:FF:000001">
    <property type="entry name" value="DNA primase"/>
    <property type="match status" value="1"/>
</dbReference>
<evidence type="ECO:0000256" key="10">
    <source>
        <dbReference type="ARBA" id="ARBA00022842"/>
    </source>
</evidence>
<dbReference type="InterPro" id="IPR019475">
    <property type="entry name" value="DNA_primase_DnaB-bd"/>
</dbReference>
<evidence type="ECO:0000256" key="12">
    <source>
        <dbReference type="ARBA" id="ARBA00023163"/>
    </source>
</evidence>
<dbReference type="InterPro" id="IPR034151">
    <property type="entry name" value="TOPRIM_DnaG_bac"/>
</dbReference>
<evidence type="ECO:0000256" key="6">
    <source>
        <dbReference type="ARBA" id="ARBA00022705"/>
    </source>
</evidence>
<dbReference type="GO" id="GO:1990077">
    <property type="term" value="C:primosome complex"/>
    <property type="evidence" value="ECO:0007669"/>
    <property type="project" value="UniProtKB-KW"/>
</dbReference>
<evidence type="ECO:0000313" key="14">
    <source>
        <dbReference type="EMBL" id="SVA54231.1"/>
    </source>
</evidence>
<dbReference type="AlphaFoldDB" id="A0A381WPL3"/>
<evidence type="ECO:0000256" key="9">
    <source>
        <dbReference type="ARBA" id="ARBA00022833"/>
    </source>
</evidence>
<keyword evidence="12" id="KW-0804">Transcription</keyword>
<gene>
    <name evidence="14" type="ORF">METZ01_LOCUS107085</name>
</gene>
<dbReference type="HAMAP" id="MF_00974">
    <property type="entry name" value="DNA_primase_DnaG"/>
    <property type="match status" value="1"/>
</dbReference>
<dbReference type="NCBIfam" id="TIGR01391">
    <property type="entry name" value="dnaG"/>
    <property type="match status" value="1"/>
</dbReference>
<dbReference type="InterPro" id="IPR013264">
    <property type="entry name" value="DNAG_N"/>
</dbReference>
<dbReference type="Gene3D" id="3.90.580.10">
    <property type="entry name" value="Zinc finger, CHC2-type domain"/>
    <property type="match status" value="1"/>
</dbReference>
<dbReference type="InterPro" id="IPR002694">
    <property type="entry name" value="Znf_CHC2"/>
</dbReference>
<proteinExistence type="inferred from homology"/>
<evidence type="ECO:0000256" key="5">
    <source>
        <dbReference type="ARBA" id="ARBA00022695"/>
    </source>
</evidence>
<evidence type="ECO:0000256" key="8">
    <source>
        <dbReference type="ARBA" id="ARBA00022771"/>
    </source>
</evidence>
<sequence>MATRSFNHIPSEIIDEVRQRNDIAEVIMECGVPLKLSGKNYKACCPFHDEKTPSFTVSSEKQMFYCFGCQMGGNTITFLQKYENKPFIESVEWLANRVGVPLPTQDQKSKERAKKRLNLEELNRLATKYFHRNLLDSKIGEKASIYLKNRQVSNSSIRTFQVGYATRGSKDLLEDAIRRGSSKQQLLDVGLIKDNENRTTDRFRDRVIFPIIDERGAPVAFGGRVLSPDAVPKYLNTASTVLYDKSKTLYNLYGARSAMQKTRQAILVEGYFDVIRLSQEGVENVIASLGTSFSESHAGLLKRFVDEVFIVFDGDTAGIRATVRGLNHLVKAGLKVRVMMLSGGQDPDAFVLHHGIDAFNERLASAMNLVEFQIRRAVETGGLRQIDVKTQVLKDIADTLSHIKSRVELDQYINYTAQELDLDRAVIWQ</sequence>
<comment type="cofactor">
    <cofactor evidence="1">
        <name>Zn(2+)</name>
        <dbReference type="ChEBI" id="CHEBI:29105"/>
    </cofactor>
</comment>
<dbReference type="SMART" id="SM00400">
    <property type="entry name" value="ZnF_CHCC"/>
    <property type="match status" value="1"/>
</dbReference>
<keyword evidence="2" id="KW-0240">DNA-directed RNA polymerase</keyword>
<organism evidence="14">
    <name type="scientific">marine metagenome</name>
    <dbReference type="NCBI Taxonomy" id="408172"/>
    <lineage>
        <taxon>unclassified sequences</taxon>
        <taxon>metagenomes</taxon>
        <taxon>ecological metagenomes</taxon>
    </lineage>
</organism>
<dbReference type="SMART" id="SM00493">
    <property type="entry name" value="TOPRIM"/>
    <property type="match status" value="1"/>
</dbReference>
<feature type="domain" description="Toprim" evidence="13">
    <location>
        <begin position="263"/>
        <end position="342"/>
    </location>
</feature>
<dbReference type="GO" id="GO:0006269">
    <property type="term" value="P:DNA replication, synthesis of primer"/>
    <property type="evidence" value="ECO:0007669"/>
    <property type="project" value="UniProtKB-KW"/>
</dbReference>
<dbReference type="CDD" id="cd03364">
    <property type="entry name" value="TOPRIM_DnaG_primases"/>
    <property type="match status" value="1"/>
</dbReference>
<dbReference type="PANTHER" id="PTHR30313">
    <property type="entry name" value="DNA PRIMASE"/>
    <property type="match status" value="1"/>
</dbReference>
<keyword evidence="6" id="KW-0235">DNA replication</keyword>
<keyword evidence="9" id="KW-0862">Zinc</keyword>
<accession>A0A381WPL3</accession>
<dbReference type="Pfam" id="PF08275">
    <property type="entry name" value="DNAG_N"/>
    <property type="match status" value="1"/>
</dbReference>
<dbReference type="GO" id="GO:0008270">
    <property type="term" value="F:zinc ion binding"/>
    <property type="evidence" value="ECO:0007669"/>
    <property type="project" value="UniProtKB-KW"/>
</dbReference>
<dbReference type="GO" id="GO:0003677">
    <property type="term" value="F:DNA binding"/>
    <property type="evidence" value="ECO:0007669"/>
    <property type="project" value="UniProtKB-KW"/>
</dbReference>
<dbReference type="PANTHER" id="PTHR30313:SF2">
    <property type="entry name" value="DNA PRIMASE"/>
    <property type="match status" value="1"/>
</dbReference>
<evidence type="ECO:0000256" key="11">
    <source>
        <dbReference type="ARBA" id="ARBA00023125"/>
    </source>
</evidence>
<dbReference type="InterPro" id="IPR037068">
    <property type="entry name" value="DNA_primase_core_N_sf"/>
</dbReference>
<dbReference type="EMBL" id="UINC01012415">
    <property type="protein sequence ID" value="SVA54231.1"/>
    <property type="molecule type" value="Genomic_DNA"/>
</dbReference>
<dbReference type="InterPro" id="IPR006171">
    <property type="entry name" value="TOPRIM_dom"/>
</dbReference>
<evidence type="ECO:0000256" key="1">
    <source>
        <dbReference type="ARBA" id="ARBA00001947"/>
    </source>
</evidence>
<evidence type="ECO:0000256" key="7">
    <source>
        <dbReference type="ARBA" id="ARBA00022723"/>
    </source>
</evidence>
<keyword evidence="8" id="KW-0863">Zinc-finger</keyword>
<dbReference type="InterPro" id="IPR036977">
    <property type="entry name" value="DNA_primase_Znf_CHC2"/>
</dbReference>
<keyword evidence="5" id="KW-0548">Nucleotidyltransferase</keyword>
<dbReference type="SUPFAM" id="SSF56731">
    <property type="entry name" value="DNA primase core"/>
    <property type="match status" value="1"/>
</dbReference>
<dbReference type="Gene3D" id="3.90.980.10">
    <property type="entry name" value="DNA primase, catalytic core, N-terminal domain"/>
    <property type="match status" value="1"/>
</dbReference>
<dbReference type="Gene3D" id="3.40.1360.10">
    <property type="match status" value="1"/>
</dbReference>
<dbReference type="GO" id="GO:0000428">
    <property type="term" value="C:DNA-directed RNA polymerase complex"/>
    <property type="evidence" value="ECO:0007669"/>
    <property type="project" value="UniProtKB-KW"/>
</dbReference>
<dbReference type="Pfam" id="PF13155">
    <property type="entry name" value="Toprim_2"/>
    <property type="match status" value="1"/>
</dbReference>
<evidence type="ECO:0000259" key="13">
    <source>
        <dbReference type="PROSITE" id="PS50880"/>
    </source>
</evidence>
<reference evidence="14" key="1">
    <citation type="submission" date="2018-05" db="EMBL/GenBank/DDBJ databases">
        <authorList>
            <person name="Lanie J.A."/>
            <person name="Ng W.-L."/>
            <person name="Kazmierczak K.M."/>
            <person name="Andrzejewski T.M."/>
            <person name="Davidsen T.M."/>
            <person name="Wayne K.J."/>
            <person name="Tettelin H."/>
            <person name="Glass J.I."/>
            <person name="Rusch D."/>
            <person name="Podicherti R."/>
            <person name="Tsui H.-C.T."/>
            <person name="Winkler M.E."/>
        </authorList>
    </citation>
    <scope>NUCLEOTIDE SEQUENCE</scope>
</reference>
<dbReference type="InterPro" id="IPR006295">
    <property type="entry name" value="DNA_primase_DnaG"/>
</dbReference>
<dbReference type="InterPro" id="IPR030846">
    <property type="entry name" value="DnaG_bac"/>
</dbReference>
<keyword evidence="3" id="KW-0639">Primosome</keyword>
<evidence type="ECO:0000256" key="4">
    <source>
        <dbReference type="ARBA" id="ARBA00022679"/>
    </source>
</evidence>
<feature type="non-terminal residue" evidence="14">
    <location>
        <position position="429"/>
    </location>
</feature>
<keyword evidence="4" id="KW-0808">Transferase</keyword>
<evidence type="ECO:0000256" key="2">
    <source>
        <dbReference type="ARBA" id="ARBA00022478"/>
    </source>
</evidence>
<dbReference type="SUPFAM" id="SSF57783">
    <property type="entry name" value="Zinc beta-ribbon"/>
    <property type="match status" value="1"/>
</dbReference>
<dbReference type="InterPro" id="IPR050219">
    <property type="entry name" value="DnaG_primase"/>
</dbReference>
<evidence type="ECO:0000256" key="3">
    <source>
        <dbReference type="ARBA" id="ARBA00022515"/>
    </source>
</evidence>
<keyword evidence="11" id="KW-0238">DNA-binding</keyword>